<dbReference type="GO" id="GO:0006559">
    <property type="term" value="P:L-phenylalanine catabolic process"/>
    <property type="evidence" value="ECO:0007669"/>
    <property type="project" value="TreeGrafter"/>
</dbReference>
<dbReference type="Gene3D" id="3.40.30.10">
    <property type="entry name" value="Glutaredoxin"/>
    <property type="match status" value="1"/>
</dbReference>
<dbReference type="Proteomes" id="UP000024284">
    <property type="component" value="Unassembled WGS sequence"/>
</dbReference>
<dbReference type="InterPro" id="IPR005955">
    <property type="entry name" value="GST_Zeta"/>
</dbReference>
<dbReference type="GO" id="GO:0016034">
    <property type="term" value="F:maleylacetoacetate isomerase activity"/>
    <property type="evidence" value="ECO:0007669"/>
    <property type="project" value="TreeGrafter"/>
</dbReference>
<protein>
    <submittedName>
        <fullName evidence="4">Maleylacetoacetate isomerase</fullName>
    </submittedName>
</protein>
<dbReference type="GO" id="GO:0005737">
    <property type="term" value="C:cytoplasm"/>
    <property type="evidence" value="ECO:0007669"/>
    <property type="project" value="InterPro"/>
</dbReference>
<dbReference type="PANTHER" id="PTHR42673">
    <property type="entry name" value="MALEYLACETOACETATE ISOMERASE"/>
    <property type="match status" value="1"/>
</dbReference>
<comment type="caution">
    <text evidence="4">The sequence shown here is derived from an EMBL/GenBank/DDBJ whole genome shotgun (WGS) entry which is preliminary data.</text>
</comment>
<dbReference type="InterPro" id="IPR034330">
    <property type="entry name" value="GST_Zeta_C"/>
</dbReference>
<dbReference type="SFLD" id="SFLDG00358">
    <property type="entry name" value="Main_(cytGST)"/>
    <property type="match status" value="1"/>
</dbReference>
<organism evidence="4 5">
    <name type="scientific">Sphingobium herbicidovorans (strain ATCC 700291 / DSM 11019 / CCUG 56400 / KCTC 2939 / LMG 18315 / NBRC 16415 / MH)</name>
    <name type="common">Sphingomonas herbicidovorans</name>
    <dbReference type="NCBI Taxonomy" id="1219045"/>
    <lineage>
        <taxon>Bacteria</taxon>
        <taxon>Pseudomonadati</taxon>
        <taxon>Pseudomonadota</taxon>
        <taxon>Alphaproteobacteria</taxon>
        <taxon>Sphingomonadales</taxon>
        <taxon>Sphingomonadaceae</taxon>
        <taxon>Sphingobium</taxon>
    </lineage>
</organism>
<dbReference type="SUPFAM" id="SSF52833">
    <property type="entry name" value="Thioredoxin-like"/>
    <property type="match status" value="1"/>
</dbReference>
<comment type="similarity">
    <text evidence="1">Belongs to the GST superfamily. Zeta family.</text>
</comment>
<accession>A0A086P7G3</accession>
<dbReference type="SFLD" id="SFLDS00019">
    <property type="entry name" value="Glutathione_Transferase_(cytos"/>
    <property type="match status" value="1"/>
</dbReference>
<dbReference type="PROSITE" id="PS50404">
    <property type="entry name" value="GST_NTER"/>
    <property type="match status" value="1"/>
</dbReference>
<keyword evidence="5" id="KW-1185">Reference proteome</keyword>
<dbReference type="InterPro" id="IPR004046">
    <property type="entry name" value="GST_C"/>
</dbReference>
<evidence type="ECO:0000259" key="2">
    <source>
        <dbReference type="PROSITE" id="PS50404"/>
    </source>
</evidence>
<dbReference type="FunFam" id="1.20.1050.10:FF:000010">
    <property type="entry name" value="Maleylacetoacetate isomerase isoform 1"/>
    <property type="match status" value="1"/>
</dbReference>
<dbReference type="Pfam" id="PF13409">
    <property type="entry name" value="GST_N_2"/>
    <property type="match status" value="1"/>
</dbReference>
<dbReference type="GO" id="GO:0004364">
    <property type="term" value="F:glutathione transferase activity"/>
    <property type="evidence" value="ECO:0007669"/>
    <property type="project" value="TreeGrafter"/>
</dbReference>
<dbReference type="InterPro" id="IPR034333">
    <property type="entry name" value="GST_Zeta_N"/>
</dbReference>
<keyword evidence="4" id="KW-0413">Isomerase</keyword>
<dbReference type="PROSITE" id="PS50405">
    <property type="entry name" value="GST_CTER"/>
    <property type="match status" value="1"/>
</dbReference>
<dbReference type="AlphaFoldDB" id="A0A086P7G3"/>
<dbReference type="PATRIC" id="fig|1219045.3.peg.2915"/>
<dbReference type="NCBIfam" id="TIGR01262">
    <property type="entry name" value="maiA"/>
    <property type="match status" value="1"/>
</dbReference>
<dbReference type="RefSeq" id="WP_037467468.1">
    <property type="nucleotide sequence ID" value="NZ_BCZD01000043.1"/>
</dbReference>
<evidence type="ECO:0000259" key="3">
    <source>
        <dbReference type="PROSITE" id="PS50405"/>
    </source>
</evidence>
<dbReference type="Gene3D" id="1.20.1050.10">
    <property type="match status" value="1"/>
</dbReference>
<sequence length="221" mass="24487">MSPAPLVLHGYWRSGTSYRTRIALNVKGVEYRQESLDLSTGAQRSEDYRKLNPQGLVPALETESAVLTQSTAILEWLEESWPHPPLLPGIPNDRAIVRAMSLLIACDVHPLNNLRVLNRLRSEFDADEAAVSGWISHWIVEGFTALEAMISHHGGRYSFGDTITMADCHLVPQVYSAERFRVALDAFPKILAVAARLGERPDVAAAHPDLQPDSDLALKDK</sequence>
<feature type="domain" description="GST C-terminal" evidence="3">
    <location>
        <begin position="90"/>
        <end position="216"/>
    </location>
</feature>
<dbReference type="GO" id="GO:0006749">
    <property type="term" value="P:glutathione metabolic process"/>
    <property type="evidence" value="ECO:0007669"/>
    <property type="project" value="TreeGrafter"/>
</dbReference>
<dbReference type="SUPFAM" id="SSF47616">
    <property type="entry name" value="GST C-terminal domain-like"/>
    <property type="match status" value="1"/>
</dbReference>
<dbReference type="CDD" id="cd03191">
    <property type="entry name" value="GST_C_Zeta"/>
    <property type="match status" value="1"/>
</dbReference>
<dbReference type="eggNOG" id="COG0625">
    <property type="taxonomic scope" value="Bacteria"/>
</dbReference>
<dbReference type="PANTHER" id="PTHR42673:SF21">
    <property type="entry name" value="GLUTATHIONE S-TRANSFERASE YFCF"/>
    <property type="match status" value="1"/>
</dbReference>
<evidence type="ECO:0000313" key="5">
    <source>
        <dbReference type="Proteomes" id="UP000024284"/>
    </source>
</evidence>
<evidence type="ECO:0000256" key="1">
    <source>
        <dbReference type="ARBA" id="ARBA00010007"/>
    </source>
</evidence>
<dbReference type="Pfam" id="PF14497">
    <property type="entry name" value="GST_C_3"/>
    <property type="match status" value="1"/>
</dbReference>
<dbReference type="STRING" id="76947.GCA_002080435_03503"/>
<dbReference type="InterPro" id="IPR040079">
    <property type="entry name" value="Glutathione_S-Trfase"/>
</dbReference>
<reference evidence="4" key="1">
    <citation type="submission" date="2014-08" db="EMBL/GenBank/DDBJ databases">
        <title>Draft genome sequences of Sphingobium herbicidovorans.</title>
        <authorList>
            <person name="Gan H.M."/>
            <person name="Gan H.Y."/>
            <person name="Savka M.A."/>
        </authorList>
    </citation>
    <scope>NUCLEOTIDE SEQUENCE [LARGE SCALE GENOMIC DNA]</scope>
    <source>
        <strain evidence="4">NBRC 16415</strain>
    </source>
</reference>
<feature type="domain" description="GST N-terminal" evidence="2">
    <location>
        <begin position="4"/>
        <end position="85"/>
    </location>
</feature>
<dbReference type="EMBL" id="JFZA02000032">
    <property type="protein sequence ID" value="KFG89331.1"/>
    <property type="molecule type" value="Genomic_DNA"/>
</dbReference>
<gene>
    <name evidence="4" type="ORF">BV98_002873</name>
</gene>
<dbReference type="CDD" id="cd03042">
    <property type="entry name" value="GST_N_Zeta"/>
    <property type="match status" value="1"/>
</dbReference>
<evidence type="ECO:0000313" key="4">
    <source>
        <dbReference type="EMBL" id="KFG89331.1"/>
    </source>
</evidence>
<dbReference type="InterPro" id="IPR036282">
    <property type="entry name" value="Glutathione-S-Trfase_C_sf"/>
</dbReference>
<dbReference type="InterPro" id="IPR010987">
    <property type="entry name" value="Glutathione-S-Trfase_C-like"/>
</dbReference>
<name>A0A086P7G3_SPHHM</name>
<proteinExistence type="inferred from homology"/>
<dbReference type="InterPro" id="IPR036249">
    <property type="entry name" value="Thioredoxin-like_sf"/>
</dbReference>
<dbReference type="InterPro" id="IPR004045">
    <property type="entry name" value="Glutathione_S-Trfase_N"/>
</dbReference>